<dbReference type="AlphaFoldDB" id="A0A8C9YK56"/>
<reference evidence="1" key="1">
    <citation type="submission" date="2025-08" db="UniProtKB">
        <authorList>
            <consortium name="Ensembl"/>
        </authorList>
    </citation>
    <scope>IDENTIFICATION</scope>
</reference>
<evidence type="ECO:0000313" key="2">
    <source>
        <dbReference type="Proteomes" id="UP000694568"/>
    </source>
</evidence>
<name>A0A8C9YK56_SANLU</name>
<protein>
    <submittedName>
        <fullName evidence="1">Uncharacterized protein</fullName>
    </submittedName>
</protein>
<sequence>MGYISYNAEESDIRPCGITRIAKFKCPRRESNWRLVTLPADRKDSAIPRIRSNFSSGREASMRTESSVMPRNSRRVLGPIVLASDRGTGFLRGGRRTGLAPALLL</sequence>
<dbReference type="Ensembl" id="ENSSLUT00000027102.1">
    <property type="protein sequence ID" value="ENSSLUP00000026239.1"/>
    <property type="gene ID" value="ENSSLUG00000011948.1"/>
</dbReference>
<dbReference type="Proteomes" id="UP000694568">
    <property type="component" value="Unplaced"/>
</dbReference>
<organism evidence="1 2">
    <name type="scientific">Sander lucioperca</name>
    <name type="common">Pike-perch</name>
    <name type="synonym">Perca lucioperca</name>
    <dbReference type="NCBI Taxonomy" id="283035"/>
    <lineage>
        <taxon>Eukaryota</taxon>
        <taxon>Metazoa</taxon>
        <taxon>Chordata</taxon>
        <taxon>Craniata</taxon>
        <taxon>Vertebrata</taxon>
        <taxon>Euteleostomi</taxon>
        <taxon>Actinopterygii</taxon>
        <taxon>Neopterygii</taxon>
        <taxon>Teleostei</taxon>
        <taxon>Neoteleostei</taxon>
        <taxon>Acanthomorphata</taxon>
        <taxon>Eupercaria</taxon>
        <taxon>Perciformes</taxon>
        <taxon>Percoidei</taxon>
        <taxon>Percidae</taxon>
        <taxon>Luciopercinae</taxon>
        <taxon>Sander</taxon>
    </lineage>
</organism>
<accession>A0A8C9YK56</accession>
<proteinExistence type="predicted"/>
<evidence type="ECO:0000313" key="1">
    <source>
        <dbReference type="Ensembl" id="ENSSLUP00000026239.1"/>
    </source>
</evidence>
<reference evidence="1" key="2">
    <citation type="submission" date="2025-09" db="UniProtKB">
        <authorList>
            <consortium name="Ensembl"/>
        </authorList>
    </citation>
    <scope>IDENTIFICATION</scope>
</reference>
<keyword evidence="2" id="KW-1185">Reference proteome</keyword>